<reference evidence="21 22" key="1">
    <citation type="submission" date="2015-01" db="EMBL/GenBank/DDBJ databases">
        <title>Rufibacter sp./DG31D/ whole genome sequencing.</title>
        <authorList>
            <person name="Kim M.K."/>
            <person name="Srinivasan S."/>
            <person name="Lee J.-J."/>
        </authorList>
    </citation>
    <scope>NUCLEOTIDE SEQUENCE [LARGE SCALE GENOMIC DNA]</scope>
    <source>
        <strain evidence="21 22">DG31D</strain>
    </source>
</reference>
<comment type="similarity">
    <text evidence="3">Belongs to the etk/wzc family.</text>
</comment>
<evidence type="ECO:0000256" key="15">
    <source>
        <dbReference type="ARBA" id="ARBA00051245"/>
    </source>
</evidence>
<evidence type="ECO:0000256" key="16">
    <source>
        <dbReference type="SAM" id="Coils"/>
    </source>
</evidence>
<dbReference type="NCBIfam" id="TIGR01007">
    <property type="entry name" value="eps_fam"/>
    <property type="match status" value="1"/>
</dbReference>
<evidence type="ECO:0000313" key="22">
    <source>
        <dbReference type="Proteomes" id="UP000036458"/>
    </source>
</evidence>
<dbReference type="PANTHER" id="PTHR32309:SF13">
    <property type="entry name" value="FERRIC ENTEROBACTIN TRANSPORT PROTEIN FEPE"/>
    <property type="match status" value="1"/>
</dbReference>
<dbReference type="GO" id="GO:0004715">
    <property type="term" value="F:non-membrane spanning protein tyrosine kinase activity"/>
    <property type="evidence" value="ECO:0007669"/>
    <property type="project" value="UniProtKB-EC"/>
</dbReference>
<feature type="domain" description="Polysaccharide chain length determinant N-terminal" evidence="18">
    <location>
        <begin position="27"/>
        <end position="104"/>
    </location>
</feature>
<dbReference type="InterPro" id="IPR050445">
    <property type="entry name" value="Bact_polysacc_biosynth/exp"/>
</dbReference>
<evidence type="ECO:0000256" key="9">
    <source>
        <dbReference type="ARBA" id="ARBA00022741"/>
    </source>
</evidence>
<evidence type="ECO:0000256" key="11">
    <source>
        <dbReference type="ARBA" id="ARBA00022840"/>
    </source>
</evidence>
<evidence type="ECO:0000256" key="1">
    <source>
        <dbReference type="ARBA" id="ARBA00004429"/>
    </source>
</evidence>
<dbReference type="InterPro" id="IPR032807">
    <property type="entry name" value="GNVR"/>
</dbReference>
<dbReference type="KEGG" id="ruf:TH63_01660"/>
<dbReference type="Pfam" id="PF13614">
    <property type="entry name" value="AAA_31"/>
    <property type="match status" value="1"/>
</dbReference>
<dbReference type="AlphaFoldDB" id="A0A0H4W2G3"/>
<feature type="domain" description="Tyrosine-protein kinase G-rich" evidence="20">
    <location>
        <begin position="426"/>
        <end position="500"/>
    </location>
</feature>
<dbReference type="EC" id="2.7.10.2" evidence="4"/>
<dbReference type="InterPro" id="IPR025669">
    <property type="entry name" value="AAA_dom"/>
</dbReference>
<evidence type="ECO:0000259" key="20">
    <source>
        <dbReference type="Pfam" id="PF13807"/>
    </source>
</evidence>
<feature type="transmembrane region" description="Helical" evidence="17">
    <location>
        <begin position="21"/>
        <end position="43"/>
    </location>
</feature>
<dbReference type="RefSeq" id="WP_048919397.1">
    <property type="nucleotide sequence ID" value="NZ_CP010777.1"/>
</dbReference>
<keyword evidence="5" id="KW-1003">Cell membrane</keyword>
<dbReference type="EMBL" id="CP010777">
    <property type="protein sequence ID" value="AKQ44626.1"/>
    <property type="molecule type" value="Genomic_DNA"/>
</dbReference>
<evidence type="ECO:0000259" key="19">
    <source>
        <dbReference type="Pfam" id="PF13614"/>
    </source>
</evidence>
<dbReference type="SUPFAM" id="SSF52540">
    <property type="entry name" value="P-loop containing nucleoside triphosphate hydrolases"/>
    <property type="match status" value="1"/>
</dbReference>
<dbReference type="InterPro" id="IPR027417">
    <property type="entry name" value="P-loop_NTPase"/>
</dbReference>
<keyword evidence="22" id="KW-1185">Reference proteome</keyword>
<keyword evidence="11" id="KW-0067">ATP-binding</keyword>
<feature type="coiled-coil region" evidence="16">
    <location>
        <begin position="259"/>
        <end position="286"/>
    </location>
</feature>
<dbReference type="CDD" id="cd05387">
    <property type="entry name" value="BY-kinase"/>
    <property type="match status" value="1"/>
</dbReference>
<evidence type="ECO:0000256" key="12">
    <source>
        <dbReference type="ARBA" id="ARBA00022989"/>
    </source>
</evidence>
<keyword evidence="9" id="KW-0547">Nucleotide-binding</keyword>
<accession>A0A0H4W2G3</accession>
<keyword evidence="6" id="KW-0997">Cell inner membrane</keyword>
<dbReference type="STRING" id="1379910.TH63_01660"/>
<dbReference type="InterPro" id="IPR003856">
    <property type="entry name" value="LPS_length_determ_N"/>
</dbReference>
<evidence type="ECO:0000256" key="6">
    <source>
        <dbReference type="ARBA" id="ARBA00022519"/>
    </source>
</evidence>
<dbReference type="Proteomes" id="UP000036458">
    <property type="component" value="Chromosome"/>
</dbReference>
<feature type="domain" description="AAA" evidence="19">
    <location>
        <begin position="568"/>
        <end position="696"/>
    </location>
</feature>
<organism evidence="21 22">
    <name type="scientific">Rufibacter radiotolerans</name>
    <dbReference type="NCBI Taxonomy" id="1379910"/>
    <lineage>
        <taxon>Bacteria</taxon>
        <taxon>Pseudomonadati</taxon>
        <taxon>Bacteroidota</taxon>
        <taxon>Cytophagia</taxon>
        <taxon>Cytophagales</taxon>
        <taxon>Hymenobacteraceae</taxon>
        <taxon>Rufibacter</taxon>
    </lineage>
</organism>
<feature type="transmembrane region" description="Helical" evidence="17">
    <location>
        <begin position="482"/>
        <end position="506"/>
    </location>
</feature>
<comment type="catalytic activity">
    <reaction evidence="15">
        <text>L-tyrosyl-[protein] + ATP = O-phospho-L-tyrosyl-[protein] + ADP + H(+)</text>
        <dbReference type="Rhea" id="RHEA:10596"/>
        <dbReference type="Rhea" id="RHEA-COMP:10136"/>
        <dbReference type="Rhea" id="RHEA-COMP:20101"/>
        <dbReference type="ChEBI" id="CHEBI:15378"/>
        <dbReference type="ChEBI" id="CHEBI:30616"/>
        <dbReference type="ChEBI" id="CHEBI:46858"/>
        <dbReference type="ChEBI" id="CHEBI:61978"/>
        <dbReference type="ChEBI" id="CHEBI:456216"/>
        <dbReference type="EC" id="2.7.10.2"/>
    </reaction>
</comment>
<evidence type="ECO:0000256" key="10">
    <source>
        <dbReference type="ARBA" id="ARBA00022777"/>
    </source>
</evidence>
<evidence type="ECO:0000256" key="13">
    <source>
        <dbReference type="ARBA" id="ARBA00023136"/>
    </source>
</evidence>
<dbReference type="Pfam" id="PF02706">
    <property type="entry name" value="Wzz"/>
    <property type="match status" value="1"/>
</dbReference>
<gene>
    <name evidence="21" type="ORF">TH63_01660</name>
</gene>
<dbReference type="GO" id="GO:0005886">
    <property type="term" value="C:plasma membrane"/>
    <property type="evidence" value="ECO:0007669"/>
    <property type="project" value="UniProtKB-SubCell"/>
</dbReference>
<keyword evidence="7" id="KW-0808">Transferase</keyword>
<keyword evidence="16" id="KW-0175">Coiled coil</keyword>
<evidence type="ECO:0000256" key="14">
    <source>
        <dbReference type="ARBA" id="ARBA00023137"/>
    </source>
</evidence>
<comment type="subcellular location">
    <subcellularLocation>
        <location evidence="1">Cell inner membrane</location>
        <topology evidence="1">Multi-pass membrane protein</topology>
    </subcellularLocation>
</comment>
<dbReference type="PATRIC" id="fig|1379910.4.peg.345"/>
<evidence type="ECO:0000256" key="8">
    <source>
        <dbReference type="ARBA" id="ARBA00022692"/>
    </source>
</evidence>
<protein>
    <recommendedName>
        <fullName evidence="4">non-specific protein-tyrosine kinase</fullName>
        <ecNumber evidence="4">2.7.10.2</ecNumber>
    </recommendedName>
</protein>
<dbReference type="InterPro" id="IPR005702">
    <property type="entry name" value="Wzc-like_C"/>
</dbReference>
<keyword evidence="10" id="KW-0418">Kinase</keyword>
<evidence type="ECO:0000256" key="3">
    <source>
        <dbReference type="ARBA" id="ARBA00008883"/>
    </source>
</evidence>
<keyword evidence="14" id="KW-0829">Tyrosine-protein kinase</keyword>
<keyword evidence="12 17" id="KW-1133">Transmembrane helix</keyword>
<evidence type="ECO:0000256" key="7">
    <source>
        <dbReference type="ARBA" id="ARBA00022679"/>
    </source>
</evidence>
<evidence type="ECO:0000256" key="4">
    <source>
        <dbReference type="ARBA" id="ARBA00011903"/>
    </source>
</evidence>
<evidence type="ECO:0000313" key="21">
    <source>
        <dbReference type="EMBL" id="AKQ44626.1"/>
    </source>
</evidence>
<evidence type="ECO:0000259" key="18">
    <source>
        <dbReference type="Pfam" id="PF02706"/>
    </source>
</evidence>
<dbReference type="OrthoDB" id="9794577at2"/>
<comment type="similarity">
    <text evidence="2">Belongs to the CpsD/CapB family.</text>
</comment>
<sequence>MTSTTPTTPDDNLHASFAYKFVPFWPLFAVLISLSLAGAWVYLNYIAVPLYETSATIIIKDEKKGVDESRMTQSIDAFTSNNIVENEIKVIQSRALMQQVVDKLHLYVPVFEEEKFREIPAYATSPIQIELRYPEEAQEREKIHFTYLASQNKVKINTKKYPLDTWVKTPYGVMKFTRNAHQTASTENTLFFSIVAPKRAIDEISRNLNIQAENKLSTAVNFSLKDPSPERGEAILNNLIEAYNQVAIIKRNKLAANTLDFVEKRIKMVGKELAELENKVVRYKSTQRVVNLSEQGRVFLNNVGENDRSIAEINQQLAVLDKVQRYIVLKGNSDGIVPSTLGINDPVLSQLLNKLYESEMMYQRLKKTTAENNPILVSVVDEIEKLRPSILENIQNQRVALQASRANLSSTSSQYNAVLQTIPKKERELLEISRQLETKNNAYNFLLQKREETVLSYAPTAEDTRIVDMAQSSMGPVSPRPLYLYLIAAMMACVFGVALVSGSELLKGKLLFRSEIEKHTNAPIVAELAFVKNNEPGPFKAPTEAFTIEQFRQLRASLGLYGRTFTKKKIMVTSNIPGEGKTFVSTNLAYSLATSGKKVVLMDFDLMKAATTSRFDMEHQHGLIEFLKGEATPQSIIHHTDFDNLFVVPAGIEIGDHTELLLNGQLESLFAYVEMEFDYIIVDTPPIDIVTGASLLAEYCNITLLVMRHSYTPKRILQGLAMSNKIKLLNNVAIVFNGVKPRGLFDKHYGYGYGYGHEYNYGEKAYQAYKTRAKA</sequence>
<dbReference type="Gene3D" id="3.40.50.300">
    <property type="entry name" value="P-loop containing nucleotide triphosphate hydrolases"/>
    <property type="match status" value="1"/>
</dbReference>
<keyword evidence="13 17" id="KW-0472">Membrane</keyword>
<keyword evidence="8 17" id="KW-0812">Transmembrane</keyword>
<dbReference type="GO" id="GO:0005524">
    <property type="term" value="F:ATP binding"/>
    <property type="evidence" value="ECO:0007669"/>
    <property type="project" value="UniProtKB-KW"/>
</dbReference>
<evidence type="ECO:0000256" key="2">
    <source>
        <dbReference type="ARBA" id="ARBA00007316"/>
    </source>
</evidence>
<proteinExistence type="inferred from homology"/>
<name>A0A0H4W2G3_9BACT</name>
<dbReference type="Pfam" id="PF13807">
    <property type="entry name" value="GNVR"/>
    <property type="match status" value="1"/>
</dbReference>
<evidence type="ECO:0000256" key="17">
    <source>
        <dbReference type="SAM" id="Phobius"/>
    </source>
</evidence>
<dbReference type="PANTHER" id="PTHR32309">
    <property type="entry name" value="TYROSINE-PROTEIN KINASE"/>
    <property type="match status" value="1"/>
</dbReference>
<evidence type="ECO:0000256" key="5">
    <source>
        <dbReference type="ARBA" id="ARBA00022475"/>
    </source>
</evidence>